<gene>
    <name evidence="2" type="ORF">Tco_0678368</name>
</gene>
<feature type="region of interest" description="Disordered" evidence="1">
    <location>
        <begin position="1"/>
        <end position="86"/>
    </location>
</feature>
<proteinExistence type="predicted"/>
<sequence length="280" mass="32289">MKRQKTSKDVESSKGSKSKESKSTSSSKGTTRSQSKSSGKSAQAEELIHTVDDTEVQQNQGQDTGNTDYQPNVEVAPKHDWFKKPKRPPTPDLDWNFINTPIEFSAYVTNHLKIDNLTQNHLVGPVFNLLKRTCRSHVELEYNIEECYKAATDRLDWNNPEGKKYPFDIIKPLPLIVDQDMLLLLVQKKLSNLEKDVIFDLGVPLRMFTKPIVILKRVEDLQLGVESYQKKLNIIKQEIFRLMRMDELYKFMTGCSHLLDPFFMILLQPEDGLLAEEKME</sequence>
<evidence type="ECO:0000313" key="2">
    <source>
        <dbReference type="EMBL" id="GJS63804.1"/>
    </source>
</evidence>
<evidence type="ECO:0000313" key="3">
    <source>
        <dbReference type="Proteomes" id="UP001151760"/>
    </source>
</evidence>
<feature type="compositionally biased region" description="Low complexity" evidence="1">
    <location>
        <begin position="23"/>
        <end position="41"/>
    </location>
</feature>
<reference evidence="2" key="1">
    <citation type="journal article" date="2022" name="Int. J. Mol. Sci.">
        <title>Draft Genome of Tanacetum Coccineum: Genomic Comparison of Closely Related Tanacetum-Family Plants.</title>
        <authorList>
            <person name="Yamashiro T."/>
            <person name="Shiraishi A."/>
            <person name="Nakayama K."/>
            <person name="Satake H."/>
        </authorList>
    </citation>
    <scope>NUCLEOTIDE SEQUENCE</scope>
</reference>
<comment type="caution">
    <text evidence="2">The sequence shown here is derived from an EMBL/GenBank/DDBJ whole genome shotgun (WGS) entry which is preliminary data.</text>
</comment>
<evidence type="ECO:0000256" key="1">
    <source>
        <dbReference type="SAM" id="MobiDB-lite"/>
    </source>
</evidence>
<accession>A0ABQ4XEV6</accession>
<reference evidence="2" key="2">
    <citation type="submission" date="2022-01" db="EMBL/GenBank/DDBJ databases">
        <authorList>
            <person name="Yamashiro T."/>
            <person name="Shiraishi A."/>
            <person name="Satake H."/>
            <person name="Nakayama K."/>
        </authorList>
    </citation>
    <scope>NUCLEOTIDE SEQUENCE</scope>
</reference>
<evidence type="ECO:0008006" key="4">
    <source>
        <dbReference type="Google" id="ProtNLM"/>
    </source>
</evidence>
<feature type="compositionally biased region" description="Polar residues" evidence="1">
    <location>
        <begin position="56"/>
        <end position="70"/>
    </location>
</feature>
<protein>
    <recommendedName>
        <fullName evidence="4">Reverse transcriptase domain-containing protein</fullName>
    </recommendedName>
</protein>
<organism evidence="2 3">
    <name type="scientific">Tanacetum coccineum</name>
    <dbReference type="NCBI Taxonomy" id="301880"/>
    <lineage>
        <taxon>Eukaryota</taxon>
        <taxon>Viridiplantae</taxon>
        <taxon>Streptophyta</taxon>
        <taxon>Embryophyta</taxon>
        <taxon>Tracheophyta</taxon>
        <taxon>Spermatophyta</taxon>
        <taxon>Magnoliopsida</taxon>
        <taxon>eudicotyledons</taxon>
        <taxon>Gunneridae</taxon>
        <taxon>Pentapetalae</taxon>
        <taxon>asterids</taxon>
        <taxon>campanulids</taxon>
        <taxon>Asterales</taxon>
        <taxon>Asteraceae</taxon>
        <taxon>Asteroideae</taxon>
        <taxon>Anthemideae</taxon>
        <taxon>Anthemidinae</taxon>
        <taxon>Tanacetum</taxon>
    </lineage>
</organism>
<dbReference type="EMBL" id="BQNB010009458">
    <property type="protein sequence ID" value="GJS63804.1"/>
    <property type="molecule type" value="Genomic_DNA"/>
</dbReference>
<name>A0ABQ4XEV6_9ASTR</name>
<keyword evidence="3" id="KW-1185">Reference proteome</keyword>
<feature type="compositionally biased region" description="Basic and acidic residues" evidence="1">
    <location>
        <begin position="1"/>
        <end position="22"/>
    </location>
</feature>
<dbReference type="Proteomes" id="UP001151760">
    <property type="component" value="Unassembled WGS sequence"/>
</dbReference>